<sequence>MEIRKQKLRNLVLRGDVPSANPDKAINYKVDFQLPVRVILFRIDHYKPFVRQYSEKERDLLRYSLTNVIQENFARGFACECIDMGEDLLCGLVQLPLGTSGAGRRGSARMAS</sequence>
<gene>
    <name evidence="1" type="ORF">OMP38_10810</name>
</gene>
<dbReference type="RefSeq" id="WP_277565072.1">
    <property type="nucleotide sequence ID" value="NZ_JAPDHZ010000002.1"/>
</dbReference>
<evidence type="ECO:0000313" key="2">
    <source>
        <dbReference type="Proteomes" id="UP001153387"/>
    </source>
</evidence>
<proteinExistence type="predicted"/>
<keyword evidence="2" id="KW-1185">Reference proteome</keyword>
<protein>
    <submittedName>
        <fullName evidence="1">Uncharacterized protein</fullName>
    </submittedName>
</protein>
<evidence type="ECO:0000313" key="1">
    <source>
        <dbReference type="EMBL" id="MDG0791311.1"/>
    </source>
</evidence>
<dbReference type="Proteomes" id="UP001153387">
    <property type="component" value="Unassembled WGS sequence"/>
</dbReference>
<organism evidence="1 2">
    <name type="scientific">Cohnella ginsengisoli</name>
    <dbReference type="NCBI Taxonomy" id="425004"/>
    <lineage>
        <taxon>Bacteria</taxon>
        <taxon>Bacillati</taxon>
        <taxon>Bacillota</taxon>
        <taxon>Bacilli</taxon>
        <taxon>Bacillales</taxon>
        <taxon>Paenibacillaceae</taxon>
        <taxon>Cohnella</taxon>
    </lineage>
</organism>
<dbReference type="AlphaFoldDB" id="A0A9X4KGH8"/>
<accession>A0A9X4KGH8</accession>
<name>A0A9X4KGH8_9BACL</name>
<dbReference type="EMBL" id="JAPDHZ010000002">
    <property type="protein sequence ID" value="MDG0791311.1"/>
    <property type="molecule type" value="Genomic_DNA"/>
</dbReference>
<reference evidence="1 2" key="1">
    <citation type="submission" date="2022-10" db="EMBL/GenBank/DDBJ databases">
        <title>Comparative genomic analysis of Cohnella hashimotonis sp. nov., isolated from the International Space Station.</title>
        <authorList>
            <person name="Simpson A."/>
            <person name="Venkateswaran K."/>
        </authorList>
    </citation>
    <scope>NUCLEOTIDE SEQUENCE [LARGE SCALE GENOMIC DNA]</scope>
    <source>
        <strain evidence="1 2">DSM 18997</strain>
    </source>
</reference>
<comment type="caution">
    <text evidence="1">The sequence shown here is derived from an EMBL/GenBank/DDBJ whole genome shotgun (WGS) entry which is preliminary data.</text>
</comment>